<dbReference type="InterPro" id="IPR009057">
    <property type="entry name" value="Homeodomain-like_sf"/>
</dbReference>
<dbReference type="Gene3D" id="1.10.10.60">
    <property type="entry name" value="Homeodomain-like"/>
    <property type="match status" value="2"/>
</dbReference>
<evidence type="ECO:0000313" key="5">
    <source>
        <dbReference type="EMBL" id="MBB5619494.1"/>
    </source>
</evidence>
<evidence type="ECO:0000256" key="2">
    <source>
        <dbReference type="ARBA" id="ARBA00023125"/>
    </source>
</evidence>
<organism evidence="5 6">
    <name type="scientific">Pedobacter cryoconitis</name>
    <dbReference type="NCBI Taxonomy" id="188932"/>
    <lineage>
        <taxon>Bacteria</taxon>
        <taxon>Pseudomonadati</taxon>
        <taxon>Bacteroidota</taxon>
        <taxon>Sphingobacteriia</taxon>
        <taxon>Sphingobacteriales</taxon>
        <taxon>Sphingobacteriaceae</taxon>
        <taxon>Pedobacter</taxon>
    </lineage>
</organism>
<evidence type="ECO:0000256" key="1">
    <source>
        <dbReference type="ARBA" id="ARBA00023015"/>
    </source>
</evidence>
<dbReference type="SUPFAM" id="SSF46689">
    <property type="entry name" value="Homeodomain-like"/>
    <property type="match status" value="2"/>
</dbReference>
<name>A0A7W9DIA0_9SPHI</name>
<dbReference type="Proteomes" id="UP000537718">
    <property type="component" value="Unassembled WGS sequence"/>
</dbReference>
<comment type="caution">
    <text evidence="5">The sequence shown here is derived from an EMBL/GenBank/DDBJ whole genome shotgun (WGS) entry which is preliminary data.</text>
</comment>
<dbReference type="InterPro" id="IPR018060">
    <property type="entry name" value="HTH_AraC"/>
</dbReference>
<accession>A0A7W9DIA0</accession>
<keyword evidence="3" id="KW-0804">Transcription</keyword>
<evidence type="ECO:0000259" key="4">
    <source>
        <dbReference type="PROSITE" id="PS01124"/>
    </source>
</evidence>
<dbReference type="PANTHER" id="PTHR43280">
    <property type="entry name" value="ARAC-FAMILY TRANSCRIPTIONAL REGULATOR"/>
    <property type="match status" value="1"/>
</dbReference>
<gene>
    <name evidence="5" type="ORF">HDE69_000530</name>
</gene>
<dbReference type="PROSITE" id="PS00041">
    <property type="entry name" value="HTH_ARAC_FAMILY_1"/>
    <property type="match status" value="1"/>
</dbReference>
<keyword evidence="1" id="KW-0805">Transcription regulation</keyword>
<dbReference type="GO" id="GO:0003700">
    <property type="term" value="F:DNA-binding transcription factor activity"/>
    <property type="evidence" value="ECO:0007669"/>
    <property type="project" value="InterPro"/>
</dbReference>
<dbReference type="PANTHER" id="PTHR43280:SF2">
    <property type="entry name" value="HTH-TYPE TRANSCRIPTIONAL REGULATOR EXSA"/>
    <property type="match status" value="1"/>
</dbReference>
<dbReference type="Pfam" id="PF12833">
    <property type="entry name" value="HTH_18"/>
    <property type="match status" value="1"/>
</dbReference>
<dbReference type="InterPro" id="IPR018062">
    <property type="entry name" value="HTH_AraC-typ_CS"/>
</dbReference>
<sequence>MAGKLSEEIKIDPSTVHQNFKELSIKLFCCRYWILEEWECDDLKVPFWRIYHNSIGGSTIRFKNSTVPLNDENILIIPPNTSFSSQLKRNFNFSDESIIGRKFIQTDNLASLKSNGRVDHFFTHFSLGYPLDFVANTIYVITPDDTIGHLLKEIKKACMTDQITSMKESLRAKQLIEACLLNLPDEIWDSGNIDHRILKSIQFVEGNFRRKITNEQLADMANMAVNSFARLFKMSTRITTQQYILKLRVEASCHLMHHSNKSLDEISYECGFSDRHHFSKIFKKTMKVNPSDYKKQLKMVNGISE</sequence>
<dbReference type="GO" id="GO:0043565">
    <property type="term" value="F:sequence-specific DNA binding"/>
    <property type="evidence" value="ECO:0007669"/>
    <property type="project" value="InterPro"/>
</dbReference>
<dbReference type="InterPro" id="IPR020449">
    <property type="entry name" value="Tscrpt_reg_AraC-type_HTH"/>
</dbReference>
<keyword evidence="2 5" id="KW-0238">DNA-binding</keyword>
<dbReference type="PROSITE" id="PS01124">
    <property type="entry name" value="HTH_ARAC_FAMILY_2"/>
    <property type="match status" value="1"/>
</dbReference>
<dbReference type="AlphaFoldDB" id="A0A7W9DIA0"/>
<reference evidence="5 6" key="1">
    <citation type="submission" date="2020-08" db="EMBL/GenBank/DDBJ databases">
        <title>Genomic Encyclopedia of Type Strains, Phase IV (KMG-V): Genome sequencing to study the core and pangenomes of soil and plant-associated prokaryotes.</title>
        <authorList>
            <person name="Whitman W."/>
        </authorList>
    </citation>
    <scope>NUCLEOTIDE SEQUENCE [LARGE SCALE GENOMIC DNA]</scope>
    <source>
        <strain evidence="5 6">MP7CTX6</strain>
    </source>
</reference>
<feature type="domain" description="HTH araC/xylS-type" evidence="4">
    <location>
        <begin position="198"/>
        <end position="296"/>
    </location>
</feature>
<evidence type="ECO:0000256" key="3">
    <source>
        <dbReference type="ARBA" id="ARBA00023163"/>
    </source>
</evidence>
<evidence type="ECO:0000313" key="6">
    <source>
        <dbReference type="Proteomes" id="UP000537718"/>
    </source>
</evidence>
<dbReference type="SMART" id="SM00342">
    <property type="entry name" value="HTH_ARAC"/>
    <property type="match status" value="1"/>
</dbReference>
<proteinExistence type="predicted"/>
<dbReference type="EMBL" id="JACHCF010000001">
    <property type="protein sequence ID" value="MBB5619494.1"/>
    <property type="molecule type" value="Genomic_DNA"/>
</dbReference>
<protein>
    <submittedName>
        <fullName evidence="5">AraC-like DNA-binding protein</fullName>
    </submittedName>
</protein>
<dbReference type="RefSeq" id="WP_183865623.1">
    <property type="nucleotide sequence ID" value="NZ_JACHCF010000001.1"/>
</dbReference>
<dbReference type="PRINTS" id="PR00032">
    <property type="entry name" value="HTHARAC"/>
</dbReference>